<dbReference type="RefSeq" id="WP_012901422.1">
    <property type="nucleotide sequence ID" value="NC_013665.1"/>
</dbReference>
<evidence type="ECO:0000313" key="3">
    <source>
        <dbReference type="EMBL" id="BAI62748.1"/>
    </source>
</evidence>
<reference evidence="4" key="3">
    <citation type="journal article" date="2011" name="PLoS ONE">
        <title>Genome sequence of a mesophilic hydrogenotrophic methanogen Methanocella paludicola, the first cultivated representative of the order Methanocellales.</title>
        <authorList>
            <person name="Sakai S."/>
            <person name="Takaki Y."/>
            <person name="Shimamura S."/>
            <person name="Sekine M."/>
            <person name="Tajima T."/>
            <person name="Kosugi H."/>
            <person name="Ichikawa N."/>
            <person name="Tasumi E."/>
            <person name="Hiraki A.T."/>
            <person name="Shimizu A."/>
            <person name="Kato Y."/>
            <person name="Nishiko R."/>
            <person name="Mori K."/>
            <person name="Fujita N."/>
            <person name="Imachi H."/>
            <person name="Takai K."/>
        </authorList>
    </citation>
    <scope>NUCLEOTIDE SEQUENCE [LARGE SCALE GENOMIC DNA]</scope>
    <source>
        <strain evidence="4">DSM 17711 / JCM 13418 / NBRC 101707 / SANAE</strain>
    </source>
</reference>
<comment type="function">
    <text evidence="1">Phosphorylates (R)-pantoate to form (R)-4-phosphopantoate in the CoA biosynthesis pathway.</text>
</comment>
<dbReference type="InterPro" id="IPR020568">
    <property type="entry name" value="Ribosomal_Su5_D2-typ_SF"/>
</dbReference>
<accession>D1Z226</accession>
<dbReference type="GO" id="GO:0005524">
    <property type="term" value="F:ATP binding"/>
    <property type="evidence" value="ECO:0007669"/>
    <property type="project" value="UniProtKB-KW"/>
</dbReference>
<dbReference type="Proteomes" id="UP000001882">
    <property type="component" value="Chromosome"/>
</dbReference>
<dbReference type="PANTHER" id="PTHR42282:SF1">
    <property type="entry name" value="PANTOATE KINASE"/>
    <property type="match status" value="1"/>
</dbReference>
<keyword evidence="1" id="KW-0547">Nucleotide-binding</keyword>
<gene>
    <name evidence="3" type="ordered locus">MCP_2676</name>
</gene>
<keyword evidence="1" id="KW-0067">ATP-binding</keyword>
<dbReference type="eggNOG" id="arCOG04263">
    <property type="taxonomic scope" value="Archaea"/>
</dbReference>
<evidence type="ECO:0000256" key="1">
    <source>
        <dbReference type="HAMAP-Rule" id="MF_02223"/>
    </source>
</evidence>
<keyword evidence="1" id="KW-0173">Coenzyme A biosynthesis</keyword>
<dbReference type="EMBL" id="AP011532">
    <property type="protein sequence ID" value="BAI62748.1"/>
    <property type="molecule type" value="Genomic_DNA"/>
</dbReference>
<evidence type="ECO:0000313" key="4">
    <source>
        <dbReference type="Proteomes" id="UP000001882"/>
    </source>
</evidence>
<dbReference type="InterPro" id="IPR006204">
    <property type="entry name" value="GHMP_kinase_N_dom"/>
</dbReference>
<dbReference type="InterPro" id="IPR012043">
    <property type="entry name" value="PoK"/>
</dbReference>
<dbReference type="GO" id="GO:0015937">
    <property type="term" value="P:coenzyme A biosynthetic process"/>
    <property type="evidence" value="ECO:0007669"/>
    <property type="project" value="UniProtKB-UniRule"/>
</dbReference>
<dbReference type="GO" id="GO:0016301">
    <property type="term" value="F:kinase activity"/>
    <property type="evidence" value="ECO:0007669"/>
    <property type="project" value="UniProtKB-UniRule"/>
</dbReference>
<dbReference type="InterPro" id="IPR014721">
    <property type="entry name" value="Ribsml_uS5_D2-typ_fold_subgr"/>
</dbReference>
<dbReference type="OrthoDB" id="85822at2157"/>
<comment type="pathway">
    <text evidence="1">Cofactor biosynthesis; coenzyme A biosynthesis.</text>
</comment>
<keyword evidence="1" id="KW-0418">Kinase</keyword>
<comment type="similarity">
    <text evidence="1">Belongs to the GHMP kinase family. PoK subfamily.</text>
</comment>
<dbReference type="HAMAP" id="MF_02223">
    <property type="entry name" value="Pantoate_kinase"/>
    <property type="match status" value="1"/>
</dbReference>
<keyword evidence="1" id="KW-0808">Transferase</keyword>
<dbReference type="FunCoup" id="D1Z226">
    <property type="interactions" value="85"/>
</dbReference>
<dbReference type="Pfam" id="PF00288">
    <property type="entry name" value="GHMP_kinases_N"/>
    <property type="match status" value="1"/>
</dbReference>
<feature type="domain" description="GHMP kinase N-terminal" evidence="2">
    <location>
        <begin position="68"/>
        <end position="141"/>
    </location>
</feature>
<comment type="catalytic activity">
    <reaction evidence="1">
        <text>(R)-pantoate + ATP = (R)-4-phosphopantoate + ADP + H(+)</text>
        <dbReference type="Rhea" id="RHEA:28246"/>
        <dbReference type="ChEBI" id="CHEBI:15378"/>
        <dbReference type="ChEBI" id="CHEBI:15980"/>
        <dbReference type="ChEBI" id="CHEBI:30616"/>
        <dbReference type="ChEBI" id="CHEBI:61294"/>
        <dbReference type="ChEBI" id="CHEBI:456216"/>
        <dbReference type="EC" id="2.7.1.169"/>
    </reaction>
</comment>
<dbReference type="KEGG" id="mpd:MCP_2676"/>
<dbReference type="EC" id="2.7.1.169" evidence="1"/>
<reference evidence="3 4" key="1">
    <citation type="journal article" date="2007" name="Appl. Environ. Microbiol.">
        <title>Isolation of key methanogens for global methane emission from rice paddy fields: a novel isolate affiliated with the clone cluster rice cluster I.</title>
        <authorList>
            <person name="Sakai S."/>
            <person name="Imachi H."/>
            <person name="Sekiguchi Y."/>
            <person name="Ohashi A."/>
            <person name="Harada H."/>
            <person name="Kamagata Y."/>
        </authorList>
    </citation>
    <scope>NUCLEOTIDE SEQUENCE [LARGE SCALE GENOMIC DNA]</scope>
    <source>
        <strain evidence="4">DSM 17711 / JCM 13418 / NBRC 101707 / SANAE</strain>
    </source>
</reference>
<protein>
    <recommendedName>
        <fullName evidence="1">Pantoate kinase</fullName>
        <shortName evidence="1">PoK</shortName>
        <ecNumber evidence="1">2.7.1.169</ecNumber>
    </recommendedName>
</protein>
<evidence type="ECO:0000259" key="2">
    <source>
        <dbReference type="Pfam" id="PF00288"/>
    </source>
</evidence>
<sequence length="278" mass="29332">MIGKAFAPSHITGFFYAHDDPDPLKMGSCGCGFTLEAGVHTASWPSNATEVYVDGMPSEASTTRTVIELLTDKPVHVESDMDMPVGGGFGASGAGAFSTALAVNRALGLGKTYNELSYAAHVAEVKNRTGLGDVAGMTLGGLVIRLVPGAPFTLDRIPVEAKDIYCVHFGPISTKSVLSDPREKALINEAGKKCLKELLRQPTFEQFMRLSRKFSVDTGLISPKALDTVEAVEAFDGMASMAMLGDTVFSTIPEGLSGNVIKSRISLCGARPIGANNE</sequence>
<dbReference type="PIRSF" id="PIRSF016896">
    <property type="entry name" value="GHMP_arc_MJ0969"/>
    <property type="match status" value="1"/>
</dbReference>
<dbReference type="AlphaFoldDB" id="D1Z226"/>
<reference evidence="3 4" key="2">
    <citation type="journal article" date="2008" name="Int. J. Syst. Evol. Microbiol.">
        <title>Methanocella paludicola gen. nov., sp. nov., a methane-producing archaeon, the first isolate of the lineage 'Rice Cluster I', and proposal of the new archaeal order Methanocellales ord. nov.</title>
        <authorList>
            <person name="Sakai S."/>
            <person name="Imachi H."/>
            <person name="Hanada S."/>
            <person name="Ohashi A."/>
            <person name="Harada H."/>
            <person name="Kamagata Y."/>
        </authorList>
    </citation>
    <scope>NUCLEOTIDE SEQUENCE [LARGE SCALE GENOMIC DNA]</scope>
    <source>
        <strain evidence="4">DSM 17711 / JCM 13418 / NBRC 101707 / SANAE</strain>
    </source>
</reference>
<dbReference type="PANTHER" id="PTHR42282">
    <property type="entry name" value="PANTOATE KINASE-RELATED"/>
    <property type="match status" value="1"/>
</dbReference>
<dbReference type="STRING" id="304371.MCP_2676"/>
<keyword evidence="4" id="KW-1185">Reference proteome</keyword>
<dbReference type="UniPathway" id="UPA00241"/>
<dbReference type="Gene3D" id="3.30.230.10">
    <property type="match status" value="1"/>
</dbReference>
<dbReference type="SUPFAM" id="SSF54211">
    <property type="entry name" value="Ribosomal protein S5 domain 2-like"/>
    <property type="match status" value="1"/>
</dbReference>
<proteinExistence type="inferred from homology"/>
<organism evidence="3 4">
    <name type="scientific">Methanocella paludicola (strain DSM 17711 / JCM 13418 / NBRC 101707 / SANAE)</name>
    <dbReference type="NCBI Taxonomy" id="304371"/>
    <lineage>
        <taxon>Archaea</taxon>
        <taxon>Methanobacteriati</taxon>
        <taxon>Methanobacteriota</taxon>
        <taxon>Stenosarchaea group</taxon>
        <taxon>Methanomicrobia</taxon>
        <taxon>Methanocellales</taxon>
        <taxon>Methanocellaceae</taxon>
        <taxon>Methanocella</taxon>
    </lineage>
</organism>
<dbReference type="InParanoid" id="D1Z226"/>
<name>D1Z226_METPS</name>
<dbReference type="GeneID" id="8682795"/>